<evidence type="ECO:0000256" key="6">
    <source>
        <dbReference type="SAM" id="SignalP"/>
    </source>
</evidence>
<keyword evidence="4" id="KW-0378">Hydrolase</keyword>
<protein>
    <recommendedName>
        <fullName evidence="2">alpha-L-fucosidase</fullName>
        <ecNumber evidence="2">3.2.1.51</ecNumber>
    </recommendedName>
</protein>
<dbReference type="InterPro" id="IPR057739">
    <property type="entry name" value="Glyco_hydro_29_N"/>
</dbReference>
<dbReference type="EMBL" id="MCAQ01000028">
    <property type="protein sequence ID" value="RKF31690.1"/>
    <property type="molecule type" value="Genomic_DNA"/>
</dbReference>
<dbReference type="GO" id="GO:0004560">
    <property type="term" value="F:alpha-L-fucosidase activity"/>
    <property type="evidence" value="ECO:0007669"/>
    <property type="project" value="InterPro"/>
</dbReference>
<dbReference type="PANTHER" id="PTHR10030">
    <property type="entry name" value="ALPHA-L-FUCOSIDASE"/>
    <property type="match status" value="1"/>
</dbReference>
<evidence type="ECO:0000256" key="5">
    <source>
        <dbReference type="ARBA" id="ARBA00023295"/>
    </source>
</evidence>
<dbReference type="SUPFAM" id="SSF51445">
    <property type="entry name" value="(Trans)glycosidases"/>
    <property type="match status" value="1"/>
</dbReference>
<accession>A0A420FFB3</accession>
<comment type="caution">
    <text evidence="8">The sequence shown here is derived from an EMBL/GenBank/DDBJ whole genome shotgun (WGS) entry which is preliminary data.</text>
</comment>
<keyword evidence="9" id="KW-1185">Reference proteome</keyword>
<organism evidence="8 9">
    <name type="scientific">Sphingobacterium siyangense</name>
    <dbReference type="NCBI Taxonomy" id="459529"/>
    <lineage>
        <taxon>Bacteria</taxon>
        <taxon>Pseudomonadati</taxon>
        <taxon>Bacteroidota</taxon>
        <taxon>Sphingobacteriia</taxon>
        <taxon>Sphingobacteriales</taxon>
        <taxon>Sphingobacteriaceae</taxon>
        <taxon>Sphingobacterium</taxon>
    </lineage>
</organism>
<dbReference type="RefSeq" id="WP_120335929.1">
    <property type="nucleotide sequence ID" value="NZ_MCAQ01000028.1"/>
</dbReference>
<dbReference type="InterPro" id="IPR000933">
    <property type="entry name" value="Glyco_hydro_29"/>
</dbReference>
<sequence>MRKKLLFSLALAVLGTNLHAQTKTIVPVPSIHPNAYQREQIDRKYGMFVHFGMNTFHDQEWTDGSKPASSYAPSAIEVKQWVSTAKEAGMKYMILVTKHHEGFCLWDSKYTDYDVASSSNATNVVQELAKECAKQGMRLGLYYSLWDRKQNPKVKDMSADAAYNQYMLNQLNELVDMTKKYTDIVELWLDGGWEKENYRWPTQAIYNLIKKKVPGCQIGINWSIGSPENTDKHIVLPKDQQNYYPIRYFPSDFRLGDPYLPINPDPKLFMAQGNTYYMPFETTVVLGERWFYNTTDKKYKSLEELTGIYQTATAQDNILILNVGPNRMGRIKDSDVDILRKLKDKLKL</sequence>
<evidence type="ECO:0000256" key="1">
    <source>
        <dbReference type="ARBA" id="ARBA00007951"/>
    </source>
</evidence>
<comment type="similarity">
    <text evidence="1">Belongs to the glycosyl hydrolase 29 family.</text>
</comment>
<evidence type="ECO:0000256" key="2">
    <source>
        <dbReference type="ARBA" id="ARBA00012662"/>
    </source>
</evidence>
<dbReference type="GO" id="GO:0016139">
    <property type="term" value="P:glycoside catabolic process"/>
    <property type="evidence" value="ECO:0007669"/>
    <property type="project" value="TreeGrafter"/>
</dbReference>
<reference evidence="8 9" key="1">
    <citation type="submission" date="2016-07" db="EMBL/GenBank/DDBJ databases">
        <title>Genome analysis of Sphingobacterium siyangense T12B17.</title>
        <authorList>
            <person name="Xu D."/>
            <person name="Su Y."/>
            <person name="Zheng S."/>
        </authorList>
    </citation>
    <scope>NUCLEOTIDE SEQUENCE [LARGE SCALE GENOMIC DNA]</scope>
    <source>
        <strain evidence="8 9">T12B17</strain>
    </source>
</reference>
<evidence type="ECO:0000256" key="4">
    <source>
        <dbReference type="ARBA" id="ARBA00022801"/>
    </source>
</evidence>
<dbReference type="SMART" id="SM00812">
    <property type="entry name" value="Alpha_L_fucos"/>
    <property type="match status" value="1"/>
</dbReference>
<dbReference type="AlphaFoldDB" id="A0A420FFB3"/>
<dbReference type="PANTHER" id="PTHR10030:SF37">
    <property type="entry name" value="ALPHA-L-FUCOSIDASE-RELATED"/>
    <property type="match status" value="1"/>
</dbReference>
<name>A0A420FFB3_9SPHI</name>
<dbReference type="Gene3D" id="3.20.20.80">
    <property type="entry name" value="Glycosidases"/>
    <property type="match status" value="1"/>
</dbReference>
<dbReference type="EC" id="3.2.1.51" evidence="2"/>
<feature type="chain" id="PRO_5019213864" description="alpha-L-fucosidase" evidence="6">
    <location>
        <begin position="21"/>
        <end position="348"/>
    </location>
</feature>
<evidence type="ECO:0000313" key="8">
    <source>
        <dbReference type="EMBL" id="RKF31690.1"/>
    </source>
</evidence>
<gene>
    <name evidence="8" type="ORF">BCY89_16075</name>
</gene>
<keyword evidence="3 6" id="KW-0732">Signal</keyword>
<dbReference type="Pfam" id="PF01120">
    <property type="entry name" value="Alpha_L_fucos"/>
    <property type="match status" value="1"/>
</dbReference>
<dbReference type="GO" id="GO:0005764">
    <property type="term" value="C:lysosome"/>
    <property type="evidence" value="ECO:0007669"/>
    <property type="project" value="TreeGrafter"/>
</dbReference>
<evidence type="ECO:0000259" key="7">
    <source>
        <dbReference type="Pfam" id="PF01120"/>
    </source>
</evidence>
<dbReference type="InterPro" id="IPR017853">
    <property type="entry name" value="GH"/>
</dbReference>
<dbReference type="Proteomes" id="UP000286402">
    <property type="component" value="Unassembled WGS sequence"/>
</dbReference>
<keyword evidence="5" id="KW-0326">Glycosidase</keyword>
<feature type="signal peptide" evidence="6">
    <location>
        <begin position="1"/>
        <end position="20"/>
    </location>
</feature>
<proteinExistence type="inferred from homology"/>
<feature type="domain" description="Glycoside hydrolase family 29 N-terminal" evidence="7">
    <location>
        <begin position="47"/>
        <end position="342"/>
    </location>
</feature>
<evidence type="ECO:0000313" key="9">
    <source>
        <dbReference type="Proteomes" id="UP000286402"/>
    </source>
</evidence>
<evidence type="ECO:0000256" key="3">
    <source>
        <dbReference type="ARBA" id="ARBA00022729"/>
    </source>
</evidence>
<dbReference type="GO" id="GO:0006004">
    <property type="term" value="P:fucose metabolic process"/>
    <property type="evidence" value="ECO:0007669"/>
    <property type="project" value="TreeGrafter"/>
</dbReference>